<evidence type="ECO:0000256" key="2">
    <source>
        <dbReference type="ARBA" id="ARBA00022448"/>
    </source>
</evidence>
<dbReference type="GO" id="GO:0015297">
    <property type="term" value="F:antiporter activity"/>
    <property type="evidence" value="ECO:0007669"/>
    <property type="project" value="UniProtKB-KW"/>
</dbReference>
<feature type="transmembrane region" description="Helical" evidence="9">
    <location>
        <begin position="29"/>
        <end position="45"/>
    </location>
</feature>
<dbReference type="PANTHER" id="PTHR33451">
    <property type="entry name" value="MALATE-2H(+)/NA(+)-LACTATE ANTIPORTER"/>
    <property type="match status" value="1"/>
</dbReference>
<feature type="transmembrane region" description="Helical" evidence="9">
    <location>
        <begin position="251"/>
        <end position="274"/>
    </location>
</feature>
<protein>
    <submittedName>
        <fullName evidence="11">Sodium:proton antiporter</fullName>
    </submittedName>
</protein>
<evidence type="ECO:0000256" key="6">
    <source>
        <dbReference type="ARBA" id="ARBA00022989"/>
    </source>
</evidence>
<feature type="transmembrane region" description="Helical" evidence="9">
    <location>
        <begin position="396"/>
        <end position="418"/>
    </location>
</feature>
<dbReference type="PANTHER" id="PTHR33451:SF3">
    <property type="entry name" value="MALATE-2H(+)_NA(+)-LACTATE ANTIPORTER"/>
    <property type="match status" value="1"/>
</dbReference>
<evidence type="ECO:0000256" key="4">
    <source>
        <dbReference type="ARBA" id="ARBA00022475"/>
    </source>
</evidence>
<dbReference type="Proteomes" id="UP000266091">
    <property type="component" value="Unassembled WGS sequence"/>
</dbReference>
<proteinExistence type="inferred from homology"/>
<dbReference type="InterPro" id="IPR052180">
    <property type="entry name" value="NhaC_Na-H+_Antiporter"/>
</dbReference>
<feature type="transmembrane region" description="Helical" evidence="9">
    <location>
        <begin position="181"/>
        <end position="203"/>
    </location>
</feature>
<feature type="transmembrane region" description="Helical" evidence="9">
    <location>
        <begin position="215"/>
        <end position="239"/>
    </location>
</feature>
<evidence type="ECO:0000256" key="8">
    <source>
        <dbReference type="ARBA" id="ARBA00038435"/>
    </source>
</evidence>
<evidence type="ECO:0000256" key="1">
    <source>
        <dbReference type="ARBA" id="ARBA00004651"/>
    </source>
</evidence>
<keyword evidence="12" id="KW-1185">Reference proteome</keyword>
<reference evidence="11 12" key="1">
    <citation type="journal article" date="2018" name="Int. J. Syst. Evol. Microbiol.">
        <title>Mesosutterella multiformis gen. nov., sp. nov., a member of the family Sutterellaceae and Sutterella megalosphaeroides sp. nov., isolated from human faeces.</title>
        <authorList>
            <person name="Sakamoto M."/>
            <person name="Ikeyama N."/>
            <person name="Kunihiro T."/>
            <person name="Iino T."/>
            <person name="Yuki M."/>
            <person name="Ohkuma M."/>
        </authorList>
    </citation>
    <scope>NUCLEOTIDE SEQUENCE [LARGE SCALE GENOMIC DNA]</scope>
    <source>
        <strain evidence="11 12">4NBBH2</strain>
    </source>
</reference>
<organism evidence="11 12">
    <name type="scientific">Mesosutterella multiformis</name>
    <dbReference type="NCBI Taxonomy" id="2259133"/>
    <lineage>
        <taxon>Bacteria</taxon>
        <taxon>Pseudomonadati</taxon>
        <taxon>Pseudomonadota</taxon>
        <taxon>Betaproteobacteria</taxon>
        <taxon>Burkholderiales</taxon>
        <taxon>Sutterellaceae</taxon>
        <taxon>Mesosutterella</taxon>
    </lineage>
</organism>
<feature type="transmembrane region" description="Helical" evidence="9">
    <location>
        <begin position="294"/>
        <end position="314"/>
    </location>
</feature>
<dbReference type="OrthoDB" id="9762978at2"/>
<keyword evidence="5 9" id="KW-0812">Transmembrane</keyword>
<feature type="transmembrane region" description="Helical" evidence="9">
    <location>
        <begin position="57"/>
        <end position="78"/>
    </location>
</feature>
<accession>A0A388SAY4</accession>
<evidence type="ECO:0000256" key="3">
    <source>
        <dbReference type="ARBA" id="ARBA00022449"/>
    </source>
</evidence>
<feature type="transmembrane region" description="Helical" evidence="9">
    <location>
        <begin position="98"/>
        <end position="119"/>
    </location>
</feature>
<dbReference type="RefSeq" id="WP_116269324.1">
    <property type="nucleotide sequence ID" value="NZ_BGZJ01000001.1"/>
</dbReference>
<comment type="subcellular location">
    <subcellularLocation>
        <location evidence="1">Cell membrane</location>
        <topology evidence="1">Multi-pass membrane protein</topology>
    </subcellularLocation>
</comment>
<evidence type="ECO:0000259" key="10">
    <source>
        <dbReference type="Pfam" id="PF03553"/>
    </source>
</evidence>
<keyword evidence="6 9" id="KW-1133">Transmembrane helix</keyword>
<keyword evidence="4" id="KW-1003">Cell membrane</keyword>
<dbReference type="Pfam" id="PF03553">
    <property type="entry name" value="Na_H_antiporter"/>
    <property type="match status" value="1"/>
</dbReference>
<feature type="transmembrane region" description="Helical" evidence="9">
    <location>
        <begin position="335"/>
        <end position="359"/>
    </location>
</feature>
<dbReference type="EMBL" id="BGZJ01000001">
    <property type="protein sequence ID" value="GBO92803.1"/>
    <property type="molecule type" value="Genomic_DNA"/>
</dbReference>
<feature type="transmembrane region" description="Helical" evidence="9">
    <location>
        <begin position="126"/>
        <end position="150"/>
    </location>
</feature>
<evidence type="ECO:0000256" key="9">
    <source>
        <dbReference type="SAM" id="Phobius"/>
    </source>
</evidence>
<comment type="caution">
    <text evidence="11">The sequence shown here is derived from an EMBL/GenBank/DDBJ whole genome shotgun (WGS) entry which is preliminary data.</text>
</comment>
<feature type="domain" description="Na+/H+ antiporter NhaC-like C-terminal" evidence="10">
    <location>
        <begin position="149"/>
        <end position="421"/>
    </location>
</feature>
<evidence type="ECO:0000256" key="7">
    <source>
        <dbReference type="ARBA" id="ARBA00023136"/>
    </source>
</evidence>
<gene>
    <name evidence="11" type="ORF">MESMUL_01570</name>
</gene>
<evidence type="ECO:0000313" key="11">
    <source>
        <dbReference type="EMBL" id="GBO92803.1"/>
    </source>
</evidence>
<evidence type="ECO:0000313" key="12">
    <source>
        <dbReference type="Proteomes" id="UP000266091"/>
    </source>
</evidence>
<keyword evidence="7 9" id="KW-0472">Membrane</keyword>
<dbReference type="GO" id="GO:0005886">
    <property type="term" value="C:plasma membrane"/>
    <property type="evidence" value="ECO:0007669"/>
    <property type="project" value="UniProtKB-SubCell"/>
</dbReference>
<comment type="similarity">
    <text evidence="8">Belongs to the NhaC Na(+)/H(+) (TC 2.A.35) antiporter family.</text>
</comment>
<dbReference type="AlphaFoldDB" id="A0A388SAY4"/>
<dbReference type="InterPro" id="IPR018461">
    <property type="entry name" value="Na/H_Antiport_NhaC-like_C"/>
</dbReference>
<keyword evidence="3" id="KW-0050">Antiport</keyword>
<name>A0A388SAY4_9BURK</name>
<evidence type="ECO:0000256" key="5">
    <source>
        <dbReference type="ARBA" id="ARBA00022692"/>
    </source>
</evidence>
<keyword evidence="2" id="KW-0813">Transport</keyword>
<sequence>MPQAVVLLLFSALLVFCVASGLSILYALAGGYLLFAGFAVFRGYGLKEVWEMSIEGVRTVSGILITFLFIGMLTASWRAAGTIPDIVIFVSDLIRPEFFLVLIFFANTLLSVLTGTSFGTVATMGVISMTIGASLGVSPLFTAGAVMSGIFVGDRWSPMSTSAMLVSAITHTDLRCNLKRMLVTGAPAFILASLLYLLMGFLYLGSGQVPEIRGIFASVFVSSWITVIPALIVVGLVLFRVNVRLTMGISVAAASLICFFIQHMGISDILRMLVLGYQSENATVAHLMNGGGMVSFAKGIAIVCISATYAGIFIRTRLLQGIRGLIERVAARVTIVSAVTLAAILACGVSCNQSFAVMLTHDLCTGVRPDQEKLALDIEDSAIVIAPLIPWSIAGAIPLSVLGAAPASLAFAFFLYLLPASRLVLDREKLAGT</sequence>